<evidence type="ECO:0000313" key="2">
    <source>
        <dbReference type="EMBL" id="KUJ23348.1"/>
    </source>
</evidence>
<dbReference type="AlphaFoldDB" id="A0A194XT21"/>
<proteinExistence type="predicted"/>
<organism evidence="2 3">
    <name type="scientific">Mollisia scopiformis</name>
    <name type="common">Conifer needle endophyte fungus</name>
    <name type="synonym">Phialocephala scopiformis</name>
    <dbReference type="NCBI Taxonomy" id="149040"/>
    <lineage>
        <taxon>Eukaryota</taxon>
        <taxon>Fungi</taxon>
        <taxon>Dikarya</taxon>
        <taxon>Ascomycota</taxon>
        <taxon>Pezizomycotina</taxon>
        <taxon>Leotiomycetes</taxon>
        <taxon>Helotiales</taxon>
        <taxon>Mollisiaceae</taxon>
        <taxon>Mollisia</taxon>
    </lineage>
</organism>
<feature type="region of interest" description="Disordered" evidence="1">
    <location>
        <begin position="19"/>
        <end position="46"/>
    </location>
</feature>
<dbReference type="OrthoDB" id="336240at2759"/>
<gene>
    <name evidence="2" type="ORF">LY89DRAFT_573685</name>
</gene>
<dbReference type="SUPFAM" id="SSF54928">
    <property type="entry name" value="RNA-binding domain, RBD"/>
    <property type="match status" value="1"/>
</dbReference>
<dbReference type="InterPro" id="IPR035979">
    <property type="entry name" value="RBD_domain_sf"/>
</dbReference>
<dbReference type="GO" id="GO:0003676">
    <property type="term" value="F:nucleic acid binding"/>
    <property type="evidence" value="ECO:0007669"/>
    <property type="project" value="InterPro"/>
</dbReference>
<protein>
    <recommendedName>
        <fullName evidence="4">RRM domain-containing protein</fullName>
    </recommendedName>
</protein>
<dbReference type="Proteomes" id="UP000070700">
    <property type="component" value="Unassembled WGS sequence"/>
</dbReference>
<evidence type="ECO:0000313" key="3">
    <source>
        <dbReference type="Proteomes" id="UP000070700"/>
    </source>
</evidence>
<dbReference type="GeneID" id="28818423"/>
<reference evidence="2 3" key="1">
    <citation type="submission" date="2015-10" db="EMBL/GenBank/DDBJ databases">
        <title>Full genome of DAOMC 229536 Phialocephala scopiformis, a fungal endophyte of spruce producing the potent anti-insectan compound rugulosin.</title>
        <authorList>
            <consortium name="DOE Joint Genome Institute"/>
            <person name="Walker A.K."/>
            <person name="Frasz S.L."/>
            <person name="Seifert K.A."/>
            <person name="Miller J.D."/>
            <person name="Mondo S.J."/>
            <person name="Labutti K."/>
            <person name="Lipzen A."/>
            <person name="Dockter R."/>
            <person name="Kennedy M."/>
            <person name="Grigoriev I.V."/>
            <person name="Spatafora J.W."/>
        </authorList>
    </citation>
    <scope>NUCLEOTIDE SEQUENCE [LARGE SCALE GENOMIC DNA]</scope>
    <source>
        <strain evidence="2 3">CBS 120377</strain>
    </source>
</reference>
<accession>A0A194XT21</accession>
<sequence length="463" mass="52407">MNLLNDAISGHEVSRLGSINESDPFVGNTPASATRSNPPLLNNPFGPHQLTIANKNAYQQGVSVELLRLTNNCTSRPTADVAVDSIPFVEYCRLNRTYNHGVIKLKNIPYTVNRPEVLAFLGRNARIISEQDFEPVHIVMERVTSKTLDCYVEFADLNEAVAAVNRYENNRMTGRNGRLGQRHVDMELSSQDALMKDLFPKAKNVNWRDGKPTIIPTNPHDKYNSGFQGFISKEELVMLVKHVETPQRSPFSKECPQRPYECLISTLFKYPWYMVDYITIEDRDLLYDATSKLLDLLRDRLKSTPEQDINLSPMLYKRVWRAAIKCQGFTPTMKDNIAFKHELPSDLMQEMGVPLFAADWHYLWTIGPKPGAPHDIILWYAAVMREYLDSKKEQVPLADKAAKGEKLERAKLFGDLEKYFGHPVDRKVFGALTLAQVAANEWSGIETVLRLALAPAIEAPASA</sequence>
<dbReference type="KEGG" id="psco:LY89DRAFT_573685"/>
<dbReference type="RefSeq" id="XP_018077703.1">
    <property type="nucleotide sequence ID" value="XM_018208697.1"/>
</dbReference>
<dbReference type="EMBL" id="KQ947405">
    <property type="protein sequence ID" value="KUJ23348.1"/>
    <property type="molecule type" value="Genomic_DNA"/>
</dbReference>
<dbReference type="InParanoid" id="A0A194XT21"/>
<evidence type="ECO:0000256" key="1">
    <source>
        <dbReference type="SAM" id="MobiDB-lite"/>
    </source>
</evidence>
<evidence type="ECO:0008006" key="4">
    <source>
        <dbReference type="Google" id="ProtNLM"/>
    </source>
</evidence>
<feature type="compositionally biased region" description="Polar residues" evidence="1">
    <location>
        <begin position="29"/>
        <end position="40"/>
    </location>
</feature>
<name>A0A194XT21_MOLSC</name>
<dbReference type="Gene3D" id="3.30.70.330">
    <property type="match status" value="1"/>
</dbReference>
<keyword evidence="3" id="KW-1185">Reference proteome</keyword>
<dbReference type="InterPro" id="IPR012677">
    <property type="entry name" value="Nucleotide-bd_a/b_plait_sf"/>
</dbReference>
<dbReference type="STRING" id="149040.A0A194XT21"/>